<organism evidence="1 2">
    <name type="scientific">Myodes glareolus</name>
    <name type="common">Bank vole</name>
    <name type="synonym">Clethrionomys glareolus</name>
    <dbReference type="NCBI Taxonomy" id="447135"/>
    <lineage>
        <taxon>Eukaryota</taxon>
        <taxon>Metazoa</taxon>
        <taxon>Chordata</taxon>
        <taxon>Craniata</taxon>
        <taxon>Vertebrata</taxon>
        <taxon>Euteleostomi</taxon>
        <taxon>Mammalia</taxon>
        <taxon>Eutheria</taxon>
        <taxon>Euarchontoglires</taxon>
        <taxon>Glires</taxon>
        <taxon>Rodentia</taxon>
        <taxon>Myomorpha</taxon>
        <taxon>Muroidea</taxon>
        <taxon>Cricetidae</taxon>
        <taxon>Arvicolinae</taxon>
        <taxon>Myodes</taxon>
    </lineage>
</organism>
<dbReference type="EMBL" id="JBBHLL010000384">
    <property type="protein sequence ID" value="KAK7804328.1"/>
    <property type="molecule type" value="Genomic_DNA"/>
</dbReference>
<gene>
    <name evidence="1" type="ORF">U0070_024711</name>
</gene>
<feature type="non-terminal residue" evidence="1">
    <location>
        <position position="1"/>
    </location>
</feature>
<dbReference type="AlphaFoldDB" id="A0AAW0HQF5"/>
<keyword evidence="2" id="KW-1185">Reference proteome</keyword>
<name>A0AAW0HQF5_MYOGA</name>
<dbReference type="Proteomes" id="UP001488838">
    <property type="component" value="Unassembled WGS sequence"/>
</dbReference>
<evidence type="ECO:0000313" key="1">
    <source>
        <dbReference type="EMBL" id="KAK7804328.1"/>
    </source>
</evidence>
<proteinExistence type="predicted"/>
<evidence type="ECO:0000313" key="2">
    <source>
        <dbReference type="Proteomes" id="UP001488838"/>
    </source>
</evidence>
<protein>
    <submittedName>
        <fullName evidence="1">Uncharacterized protein</fullName>
    </submittedName>
</protein>
<accession>A0AAW0HQF5</accession>
<sequence>PVVQSFKVEYPEVLLSCIASAEGKARAFSDFGLELNRNLPALAGHVEGKELENNLKKQPPVSEVRAMQDSGEVGEHRTGAGHCLCMEVQTEDGTGHASPIPAFLPPKHHQGHGFSTVKQTLEITGCPQLRACLPTYHGQGLSSGQPPCAMLHHQCGTPIMQQQHLSENSRLNSSLAESSAKGNIFGQLGARRTLAPWVLAKGHAHQQRQKLLLSQSENFTSTAVRLEHRPHLLMVQKKLSHSSGGQVAGTSSWHLLTEGRPSIEEVGHHLTLALDLDHTAALQLAMLV</sequence>
<reference evidence="1 2" key="1">
    <citation type="journal article" date="2023" name="bioRxiv">
        <title>Conserved and derived expression patterns and positive selection on dental genes reveal complex evolutionary context of ever-growing rodent molars.</title>
        <authorList>
            <person name="Calamari Z.T."/>
            <person name="Song A."/>
            <person name="Cohen E."/>
            <person name="Akter M."/>
            <person name="Roy R.D."/>
            <person name="Hallikas O."/>
            <person name="Christensen M.M."/>
            <person name="Li P."/>
            <person name="Marangoni P."/>
            <person name="Jernvall J."/>
            <person name="Klein O.D."/>
        </authorList>
    </citation>
    <scope>NUCLEOTIDE SEQUENCE [LARGE SCALE GENOMIC DNA]</scope>
    <source>
        <strain evidence="1">V071</strain>
    </source>
</reference>
<comment type="caution">
    <text evidence="1">The sequence shown here is derived from an EMBL/GenBank/DDBJ whole genome shotgun (WGS) entry which is preliminary data.</text>
</comment>